<evidence type="ECO:0000256" key="1">
    <source>
        <dbReference type="SAM" id="MobiDB-lite"/>
    </source>
</evidence>
<feature type="compositionally biased region" description="Polar residues" evidence="1">
    <location>
        <begin position="157"/>
        <end position="167"/>
    </location>
</feature>
<feature type="region of interest" description="Disordered" evidence="1">
    <location>
        <begin position="1"/>
        <end position="61"/>
    </location>
</feature>
<feature type="non-terminal residue" evidence="2">
    <location>
        <position position="1326"/>
    </location>
</feature>
<comment type="caution">
    <text evidence="2">The sequence shown here is derived from an EMBL/GenBank/DDBJ whole genome shotgun (WGS) entry which is preliminary data.</text>
</comment>
<feature type="non-terminal residue" evidence="2">
    <location>
        <position position="1"/>
    </location>
</feature>
<feature type="compositionally biased region" description="Basic residues" evidence="1">
    <location>
        <begin position="1173"/>
        <end position="1191"/>
    </location>
</feature>
<feature type="region of interest" description="Disordered" evidence="1">
    <location>
        <begin position="129"/>
        <end position="172"/>
    </location>
</feature>
<reference evidence="2 3" key="1">
    <citation type="submission" date="2015-09" db="EMBL/GenBank/DDBJ databases">
        <title>Draft genome of the scarab beetle Oryctes borbonicus.</title>
        <authorList>
            <person name="Meyer J.M."/>
            <person name="Markov G.V."/>
            <person name="Baskaran P."/>
            <person name="Herrmann M."/>
            <person name="Sommer R.J."/>
            <person name="Roedelsperger C."/>
        </authorList>
    </citation>
    <scope>NUCLEOTIDE SEQUENCE [LARGE SCALE GENOMIC DNA]</scope>
    <source>
        <strain evidence="2">OB123</strain>
        <tissue evidence="2">Whole animal</tissue>
    </source>
</reference>
<feature type="compositionally biased region" description="Basic and acidic residues" evidence="1">
    <location>
        <begin position="37"/>
        <end position="61"/>
    </location>
</feature>
<keyword evidence="3" id="KW-1185">Reference proteome</keyword>
<dbReference type="EMBL" id="LJIG01000973">
    <property type="protein sequence ID" value="KRT85967.1"/>
    <property type="molecule type" value="Genomic_DNA"/>
</dbReference>
<feature type="region of interest" description="Disordered" evidence="1">
    <location>
        <begin position="1141"/>
        <end position="1201"/>
    </location>
</feature>
<protein>
    <submittedName>
        <fullName evidence="2">Uncharacterized protein</fullName>
    </submittedName>
</protein>
<name>A0A0T6BF81_9SCAR</name>
<organism evidence="2 3">
    <name type="scientific">Oryctes borbonicus</name>
    <dbReference type="NCBI Taxonomy" id="1629725"/>
    <lineage>
        <taxon>Eukaryota</taxon>
        <taxon>Metazoa</taxon>
        <taxon>Ecdysozoa</taxon>
        <taxon>Arthropoda</taxon>
        <taxon>Hexapoda</taxon>
        <taxon>Insecta</taxon>
        <taxon>Pterygota</taxon>
        <taxon>Neoptera</taxon>
        <taxon>Endopterygota</taxon>
        <taxon>Coleoptera</taxon>
        <taxon>Polyphaga</taxon>
        <taxon>Scarabaeiformia</taxon>
        <taxon>Scarabaeidae</taxon>
        <taxon>Dynastinae</taxon>
        <taxon>Oryctes</taxon>
    </lineage>
</organism>
<feature type="region of interest" description="Disordered" evidence="1">
    <location>
        <begin position="579"/>
        <end position="605"/>
    </location>
</feature>
<evidence type="ECO:0000313" key="2">
    <source>
        <dbReference type="EMBL" id="KRT85967.1"/>
    </source>
</evidence>
<sequence>DFQYEVTCESPAKISRSLTMATSSASPEEPNSPEDAITSRKWPESERIQSKERDSRETVNDTDKILGDAVNLNLNNNNLDEIINSESPKSSDNIISNNNNEVPHSSDINCFQGGGALVGNGIGNPNKNFLTSSTYRPSSVPASKKYQISHEKESSRNKSASENSLSDMSFPRIKGTNKSKLAVKQTIDDSISGNDLDKKTVVKLLLQPRAPETNALKVTSAFHDEKCENNFISGNGIIHDEKHDNFASELFTSQGLNDVANEFRNNCDNSIANDDEIHGRTQEVDDNSIVAETAALLDERRDKDKARFSIESANVSNNINIDQNENVEIRTENFHRLDLPEVNQNGDNSNLSETDEFFFIKSADSDDKELELCDNKNRIQTIKKSGTDSYNNREKINEKFLVNNLESAKYNMDKIDLAEIRVDHLFNKKSEVEINNQNLGNEDDLNIINLNIKETLDKFDEKMSSLPFETSDPDLNTDKERKFRFRKCYSDSKTCSKIYPIYENVNNVKNNHFCGVQTMECLNVKNLEKGMMKSNRSAKEDTNQKYKCRKSYHQDVEEALSSLLWQPYEYQNVYNKNSDIQSSSSLSSSSSGCSSSSSSCSTISSRGSFRRDLERSNNGLVHRQQSVRNGNAASDLHLRTEMVNNPAANGYENLLSQWRDLNGSRDAAELSNASRLMVGVSPEVPCLRAVASLERSAYVFCDCDACLSDMRLEVCEDVTPLTSSPALAHETSTQLASEANRSNNVTLNQPSSQQHLSIGAANSTNMQQPPQRSIIENSYQRNSLSSVNVVGLPRPVPSANNGRPGAAGNGLFANHPRNASEPIPMVQSNQFKYTSNIINASNVVPILSHQRHSSQIESVNTIHPINHMRSASVPKTVPHTTQKMGESRSGSDLKVIVGNEQQQQQSSQQRQQRLPLNVSNVNVNYYRAVPVNVVSSVPAIQCVNSGDSNVSNVNIVQAMPVVNNTPNNCTYTTCTSSTNYVQNYANLPPQSTQQQNFSFTNPPFNSNNNQMQIHPPPLQQCAITTFGSSIITQHFPSGSTYNLSTPSVPNNVQISTTSQNIQQSTQTHISYQNSNENNVIQNGTIVVPSVNHQQPLNSHTFSTTEVTVHNPPVSSQIQVVPPQAVRPLLPPSSTNLQEVRTRTFTSTEAQTDETAVNNAIQNDSGPNREQRRRERRERRHHRRVNSTNHRHGTNDHGSQWNSMQNERLPDILNSHMPPSYASAMNNGIPPPQPVLPPNAIVSNPIVPPGTVVQTMVPNNIVPSGIVGNPIVPFPPPVVPGQVPLVQGAAPVPVPVPAPSGFRFPFPAAGFRRNCWIQIIWKHCLHL</sequence>
<feature type="compositionally biased region" description="Polar residues" evidence="1">
    <location>
        <begin position="129"/>
        <end position="141"/>
    </location>
</feature>
<dbReference type="OrthoDB" id="6772454at2759"/>
<proteinExistence type="predicted"/>
<gene>
    <name evidence="2" type="ORF">AMK59_80</name>
</gene>
<dbReference type="Proteomes" id="UP000051574">
    <property type="component" value="Unassembled WGS sequence"/>
</dbReference>
<feature type="compositionally biased region" description="Polar residues" evidence="1">
    <location>
        <begin position="1141"/>
        <end position="1165"/>
    </location>
</feature>
<accession>A0A0T6BF81</accession>
<feature type="compositionally biased region" description="Low complexity" evidence="1">
    <location>
        <begin position="582"/>
        <end position="605"/>
    </location>
</feature>
<evidence type="ECO:0000313" key="3">
    <source>
        <dbReference type="Proteomes" id="UP000051574"/>
    </source>
</evidence>